<dbReference type="RefSeq" id="YP_009125145.1">
    <property type="nucleotide sequence ID" value="NC_026594.1"/>
</dbReference>
<accession>A0A0A1IV60</accession>
<dbReference type="GeneID" id="23680027"/>
<reference evidence="1 2" key="1">
    <citation type="journal article" date="2015" name="PLoS ONE">
        <title>Investigation of a Large Collection of Pseudomonas aeruginosa Bacteriophages Collected from a Single Environmental Source in Abidjan, Cote d'Ivoire.</title>
        <authorList>
            <person name="Essoh C."/>
            <person name="Latino L."/>
            <person name="Midoux C."/>
            <person name="Blouin Y."/>
            <person name="Loukou G."/>
            <person name="Nguetta S.P."/>
            <person name="Lathro S."/>
            <person name="Cablanmian A."/>
            <person name="Kouassi A.K."/>
            <person name="Vergnaud G."/>
            <person name="Pourcel C."/>
        </authorList>
    </citation>
    <scope>NUCLEOTIDE SEQUENCE [LARGE SCALE GENOMIC DNA]</scope>
    <source>
        <strain evidence="1">Ab18</strain>
    </source>
</reference>
<organism evidence="1 2">
    <name type="scientific">Pseudomonas phage vB_PaeS_PAO1_Ab18</name>
    <dbReference type="NCBI Taxonomy" id="1548905"/>
    <lineage>
        <taxon>Viruses</taxon>
        <taxon>Duplodnaviria</taxon>
        <taxon>Heunggongvirae</taxon>
        <taxon>Uroviricota</taxon>
        <taxon>Caudoviricetes</taxon>
        <taxon>Mesyanzhinovviridae</taxon>
        <taxon>Bradleyvirinae</taxon>
        <taxon>Abidjanvirus</taxon>
        <taxon>Abidjanvirus Ab18</taxon>
        <taxon>Pseudomonas virus Ab18</taxon>
    </lineage>
</organism>
<keyword evidence="2" id="KW-1185">Reference proteome</keyword>
<dbReference type="EMBL" id="LN610577">
    <property type="protein sequence ID" value="CEF89681.1"/>
    <property type="molecule type" value="Genomic_DNA"/>
</dbReference>
<proteinExistence type="predicted"/>
<dbReference type="Proteomes" id="UP000030226">
    <property type="component" value="Segment"/>
</dbReference>
<protein>
    <submittedName>
        <fullName evidence="1">Uncharacterized protein</fullName>
    </submittedName>
</protein>
<evidence type="ECO:0000313" key="2">
    <source>
        <dbReference type="Proteomes" id="UP000030226"/>
    </source>
</evidence>
<sequence length="131" mass="14772">MTKSYVAAWPDEQTTRLLKELGVEKAVHLTTFFDKGGELGTMTPAPWPGPQSARISKVTLWYAGRSRHIVAEVEAPWAAQIHDHYAAQSRLKHPAYRPHVTLKRDANWSELANFVQLNGLELVFDRHGGEL</sequence>
<evidence type="ECO:0000313" key="1">
    <source>
        <dbReference type="EMBL" id="CEF89681.1"/>
    </source>
</evidence>
<name>A0A0A1IV60_9CAUD</name>
<gene>
    <name evidence="1" type="primary">ORF42</name>
</gene>
<dbReference type="KEGG" id="vg:23680027"/>